<dbReference type="InterPro" id="IPR012977">
    <property type="entry name" value="SDA1_N"/>
</dbReference>
<evidence type="ECO:0000313" key="11">
    <source>
        <dbReference type="EMBL" id="KAK3678721.1"/>
    </source>
</evidence>
<feature type="compositionally biased region" description="Basic and acidic residues" evidence="7">
    <location>
        <begin position="715"/>
        <end position="726"/>
    </location>
</feature>
<evidence type="ECO:0000256" key="2">
    <source>
        <dbReference type="ARBA" id="ARBA00022448"/>
    </source>
</evidence>
<keyword evidence="4 6" id="KW-0653">Protein transport</keyword>
<organism evidence="11 12">
    <name type="scientific">Recurvomyces mirabilis</name>
    <dbReference type="NCBI Taxonomy" id="574656"/>
    <lineage>
        <taxon>Eukaryota</taxon>
        <taxon>Fungi</taxon>
        <taxon>Dikarya</taxon>
        <taxon>Ascomycota</taxon>
        <taxon>Pezizomycotina</taxon>
        <taxon>Dothideomycetes</taxon>
        <taxon>Dothideomycetidae</taxon>
        <taxon>Mycosphaerellales</taxon>
        <taxon>Teratosphaeriaceae</taxon>
        <taxon>Recurvomyces</taxon>
    </lineage>
</organism>
<protein>
    <recommendedName>
        <fullName evidence="6">Protein SDA1</fullName>
    </recommendedName>
</protein>
<evidence type="ECO:0000256" key="6">
    <source>
        <dbReference type="RuleBase" id="RU365057"/>
    </source>
</evidence>
<dbReference type="PANTHER" id="PTHR12730">
    <property type="entry name" value="HSDA/SDA1-RELATED"/>
    <property type="match status" value="1"/>
</dbReference>
<feature type="domain" description="SDA1 C-terminal" evidence="10">
    <location>
        <begin position="720"/>
        <end position="765"/>
    </location>
</feature>
<evidence type="ECO:0000259" key="10">
    <source>
        <dbReference type="Pfam" id="PF21638"/>
    </source>
</evidence>
<feature type="compositionally biased region" description="Basic residues" evidence="7">
    <location>
        <begin position="278"/>
        <end position="287"/>
    </location>
</feature>
<dbReference type="InterPro" id="IPR027312">
    <property type="entry name" value="Sda1"/>
</dbReference>
<reference evidence="11" key="1">
    <citation type="submission" date="2023-07" db="EMBL/GenBank/DDBJ databases">
        <title>Black Yeasts Isolated from many extreme environments.</title>
        <authorList>
            <person name="Coleine C."/>
            <person name="Stajich J.E."/>
            <person name="Selbmann L."/>
        </authorList>
    </citation>
    <scope>NUCLEOTIDE SEQUENCE</scope>
    <source>
        <strain evidence="11">CCFEE 5485</strain>
    </source>
</reference>
<dbReference type="Pfam" id="PF08158">
    <property type="entry name" value="SDA1_HEAT"/>
    <property type="match status" value="1"/>
</dbReference>
<dbReference type="GeneID" id="89958184"/>
<keyword evidence="12" id="KW-1185">Reference proteome</keyword>
<dbReference type="GO" id="GO:0000055">
    <property type="term" value="P:ribosomal large subunit export from nucleus"/>
    <property type="evidence" value="ECO:0007669"/>
    <property type="project" value="UniProtKB-UniRule"/>
</dbReference>
<dbReference type="RefSeq" id="XP_064698616.1">
    <property type="nucleotide sequence ID" value="XM_064833655.1"/>
</dbReference>
<feature type="domain" description="SDA1 middle" evidence="8">
    <location>
        <begin position="540"/>
        <end position="691"/>
    </location>
</feature>
<evidence type="ECO:0000313" key="12">
    <source>
        <dbReference type="Proteomes" id="UP001274830"/>
    </source>
</evidence>
<comment type="similarity">
    <text evidence="1 6">Belongs to the SDA1 family.</text>
</comment>
<feature type="domain" description="SDA1 N-terminal" evidence="9">
    <location>
        <begin position="68"/>
        <end position="439"/>
    </location>
</feature>
<feature type="compositionally biased region" description="Basic and acidic residues" evidence="7">
    <location>
        <begin position="268"/>
        <end position="277"/>
    </location>
</feature>
<dbReference type="InterPro" id="IPR048292">
    <property type="entry name" value="SDA1_C"/>
</dbReference>
<dbReference type="GO" id="GO:0015031">
    <property type="term" value="P:protein transport"/>
    <property type="evidence" value="ECO:0007669"/>
    <property type="project" value="UniProtKB-KW"/>
</dbReference>
<feature type="compositionally biased region" description="Basic and acidic residues" evidence="7">
    <location>
        <begin position="558"/>
        <end position="580"/>
    </location>
</feature>
<keyword evidence="5 6" id="KW-0539">Nucleus</keyword>
<dbReference type="Pfam" id="PF05285">
    <property type="entry name" value="SDA1_dom"/>
    <property type="match status" value="1"/>
</dbReference>
<dbReference type="GO" id="GO:0042273">
    <property type="term" value="P:ribosomal large subunit biogenesis"/>
    <property type="evidence" value="ECO:0007669"/>
    <property type="project" value="UniProtKB-UniRule"/>
</dbReference>
<feature type="region of interest" description="Disordered" evidence="7">
    <location>
        <begin position="258"/>
        <end position="287"/>
    </location>
</feature>
<evidence type="ECO:0000256" key="4">
    <source>
        <dbReference type="ARBA" id="ARBA00022927"/>
    </source>
</evidence>
<evidence type="ECO:0000256" key="7">
    <source>
        <dbReference type="SAM" id="MobiDB-lite"/>
    </source>
</evidence>
<keyword evidence="2 6" id="KW-0813">Transport</keyword>
<comment type="caution">
    <text evidence="11">The sequence shown here is derived from an EMBL/GenBank/DDBJ whole genome shotgun (WGS) entry which is preliminary data.</text>
</comment>
<evidence type="ECO:0000259" key="9">
    <source>
        <dbReference type="Pfam" id="PF08158"/>
    </source>
</evidence>
<proteinExistence type="inferred from homology"/>
<sequence length="794" mass="88356">MKRKLAALEKLDADLPALQHKIRNDPPSYRDDFVNQYSQYQSLYELFEASPTTTDDTGIVRLRDLVDFVSHVADCYPTLTKAFPGQLIRLLELHHATLEAELRDKLVGSLVLLRRKEVIDSQILLNVLWPLLISTPSKSLRALLFQKILSDLRTSNNKTTNHKLNRSVQTTCYNLIASNPASPKGLWAVKLTRELWKRQVWTDGKAVSIMEAAALCQDAKVVTGGVRFFLGGDQEREEAADDDSEAEDTVDVRKLKHQAGINKKSSKRNKEVRDATKKVKRQEKKKNAPHPLNFSALHLLHDPQGFAEKLFQQHLQPAQPKVKLNLDQKLLVLNLVSRLVGLHKLTLISLYSYFLKYLSPRQPSVTSFLASLAQATHSLVPPDALEPLVQKIANEFVSEAAASEVASAGLNGIREVCVRQPLAMNETLLQDLVQYRKSKDKGVQMAARGLLSLYRDVGAEMLKKRDRGRDAALKLRAQNTQEGGIEAARRFGQVDEGGIEGLDLLEKWKEEQGLDEDEDEAKGWENWDAESDDSESSGGWINVESEGEDIDVSDSEDEKERKKDVEKAKKQKLPEAKDDEKENVDDAETTSRATASLEPEAAVKREEQRISKLATTRILTPADLTKLKELQQSAAITANLPSAKRRKLAVQAAAANAARHADDAVTASDIAGLAKLSAGKATKEERVALARGVRDGVEAEKNDHRSTTARRKEKKASEGKSTTNKEKARKKNFMMTLGKAKRKGKRSLVEQRGILKAHVERGKRGGRKGNKYVGATIVNLGQEGWVGGWYIKPS</sequence>
<dbReference type="Proteomes" id="UP001274830">
    <property type="component" value="Unassembled WGS sequence"/>
</dbReference>
<dbReference type="PANTHER" id="PTHR12730:SF0">
    <property type="entry name" value="PROTEIN SDA1 HOMOLOG"/>
    <property type="match status" value="1"/>
</dbReference>
<dbReference type="EMBL" id="JAUTXT010000003">
    <property type="protein sequence ID" value="KAK3678721.1"/>
    <property type="molecule type" value="Genomic_DNA"/>
</dbReference>
<name>A0AAE1C5A7_9PEZI</name>
<feature type="region of interest" description="Disordered" evidence="7">
    <location>
        <begin position="693"/>
        <end position="728"/>
    </location>
</feature>
<dbReference type="GO" id="GO:0005730">
    <property type="term" value="C:nucleolus"/>
    <property type="evidence" value="ECO:0007669"/>
    <property type="project" value="UniProtKB-SubCell"/>
</dbReference>
<dbReference type="InterPro" id="IPR007949">
    <property type="entry name" value="SDA1_MD"/>
</dbReference>
<dbReference type="Pfam" id="PF21638">
    <property type="entry name" value="SDA1_C"/>
    <property type="match status" value="1"/>
</dbReference>
<feature type="compositionally biased region" description="Acidic residues" evidence="7">
    <location>
        <begin position="545"/>
        <end position="557"/>
    </location>
</feature>
<dbReference type="AlphaFoldDB" id="A0AAE1C5A7"/>
<evidence type="ECO:0000256" key="5">
    <source>
        <dbReference type="ARBA" id="ARBA00023242"/>
    </source>
</evidence>
<feature type="compositionally biased region" description="Basic and acidic residues" evidence="7">
    <location>
        <begin position="693"/>
        <end position="706"/>
    </location>
</feature>
<accession>A0AAE1C5A7</accession>
<keyword evidence="3 6" id="KW-0690">Ribosome biogenesis</keyword>
<evidence type="ECO:0000256" key="1">
    <source>
        <dbReference type="ARBA" id="ARBA00005783"/>
    </source>
</evidence>
<evidence type="ECO:0000259" key="8">
    <source>
        <dbReference type="Pfam" id="PF05285"/>
    </source>
</evidence>
<gene>
    <name evidence="11" type="primary">SDA1</name>
    <name evidence="11" type="ORF">LTR78_001174</name>
</gene>
<evidence type="ECO:0000256" key="3">
    <source>
        <dbReference type="ARBA" id="ARBA00022517"/>
    </source>
</evidence>
<feature type="region of interest" description="Disordered" evidence="7">
    <location>
        <begin position="512"/>
        <end position="606"/>
    </location>
</feature>
<comment type="function">
    <text evidence="6">Required for 60S pre-ribosomal subunits export to the cytoplasm.</text>
</comment>
<comment type="subcellular location">
    <subcellularLocation>
        <location evidence="6">Nucleus</location>
        <location evidence="6">Nucleolus</location>
    </subcellularLocation>
</comment>